<name>A0A7S3IUR5_9SPIT</name>
<protein>
    <submittedName>
        <fullName evidence="1">Uncharacterized protein</fullName>
    </submittedName>
</protein>
<evidence type="ECO:0000313" key="1">
    <source>
        <dbReference type="EMBL" id="CAE0333243.1"/>
    </source>
</evidence>
<sequence>MGSVEDLKFKIEPFLVDGVLGLVTNNEFVAVPLLRNLEQLRTDPGGKPLVTLVVRQDKFEGLNPMERLQLGIFNVLILCPQLVIFKVIELVGGTVFCHWRHQVNGCLLGQCAVRELGRPVSPVVVIVIQSRFQFSFIDLLDSIRVQDLDRDLIHESGGETDMVQGHFTDLGCLVESIRNGWTHSCCDGSVHSCCNSIY</sequence>
<proteinExistence type="predicted"/>
<reference evidence="1" key="1">
    <citation type="submission" date="2021-01" db="EMBL/GenBank/DDBJ databases">
        <authorList>
            <person name="Corre E."/>
            <person name="Pelletier E."/>
            <person name="Niang G."/>
            <person name="Scheremetjew M."/>
            <person name="Finn R."/>
            <person name="Kale V."/>
            <person name="Holt S."/>
            <person name="Cochrane G."/>
            <person name="Meng A."/>
            <person name="Brown T."/>
            <person name="Cohen L."/>
        </authorList>
    </citation>
    <scope>NUCLEOTIDE SEQUENCE</scope>
    <source>
        <strain evidence="1">S3</strain>
    </source>
</reference>
<accession>A0A7S3IUR5</accession>
<organism evidence="1">
    <name type="scientific">Strombidium inclinatum</name>
    <dbReference type="NCBI Taxonomy" id="197538"/>
    <lineage>
        <taxon>Eukaryota</taxon>
        <taxon>Sar</taxon>
        <taxon>Alveolata</taxon>
        <taxon>Ciliophora</taxon>
        <taxon>Intramacronucleata</taxon>
        <taxon>Spirotrichea</taxon>
        <taxon>Oligotrichia</taxon>
        <taxon>Strombidiidae</taxon>
        <taxon>Strombidium</taxon>
    </lineage>
</organism>
<dbReference type="AlphaFoldDB" id="A0A7S3IUR5"/>
<gene>
    <name evidence="1" type="ORF">SINC0208_LOCUS13881</name>
</gene>
<dbReference type="EMBL" id="HBIH01034933">
    <property type="protein sequence ID" value="CAE0333243.1"/>
    <property type="molecule type" value="Transcribed_RNA"/>
</dbReference>